<sequence length="866" mass="91945">MHGRQQDSGMERRLKSGRVTGILLYLGAGAGDDLDSYLAGANARRIVLVEANPVLASALAARFSGDPRVTVIEAAVAVEARPSVLCVFNVAAMSSLKPPTGLFAIFPGLAVRREIPVETLPLRRLISELQVAPDEVNALVIDTPGMEGDLVHDLLETGQTFLFSEIILHCGRAPLFEGGVAGEEILGAFTSSGYDVELVDETDPDIPVWCVRGGRGLLEARRLKEEVAALRSSLALQTIQQEQLGESLVRAELEREALACRLAERESELSVANEVGADAQSRLLALEAALKGVEEEGEERLRALHAARDERAALRAALDAANAARAAAESGLEEARRSAEAGTALAADRIEALEGDLEVRANALSAAEAREKGLRAQLDEQVLLATRLADEARAHVAAELAAAQVAAETRYLEARQIAEAESTSLRQQIQALKQECDAGNAALFAAEERVRGLSAELEEQTALAARLAVERQAEASAAEAARATLEARLVEVCETADAKVTQLQQTVQARQSELARALAALDAAAVREKDLQAAAAAQAEDARQRAAAEGAQAAQKIAALETDLASIRSALSETEGRATETKAALDAQLADNARLTQERNAATAQAEAVRAGLEAQLAEARQRAAAEGAQAAQKISALETDLASIRSALSEAEGRATEAKAALDAQVAHNARLTQERNAATAQAEAVRAGLEAQLAEARQRAAAESAQAAQKISALEAGLAGAKSSLAAAETREKELKADAEAKAAAHTQQLAAMDGELKAAKSDNALALRLHAMREADLRDLQSRYAHLLEAKEKQEMLLRRLTQRLTVAAQYMYQIEADPTQGTFRNAIPSETREGEDAVVPRKRVGRKGKFRGALADKTAKRR</sequence>
<keyword evidence="1" id="KW-0175">Coiled coil</keyword>
<feature type="coiled-coil region" evidence="1">
    <location>
        <begin position="248"/>
        <end position="338"/>
    </location>
</feature>
<gene>
    <name evidence="3" type="ORF">EDC64_108176</name>
</gene>
<feature type="compositionally biased region" description="Basic and acidic residues" evidence="2">
    <location>
        <begin position="834"/>
        <end position="843"/>
    </location>
</feature>
<feature type="region of interest" description="Disordered" evidence="2">
    <location>
        <begin position="834"/>
        <end position="866"/>
    </location>
</feature>
<keyword evidence="4" id="KW-1185">Reference proteome</keyword>
<name>A0A4R3LTV5_9HYPH</name>
<feature type="compositionally biased region" description="Basic residues" evidence="2">
    <location>
        <begin position="844"/>
        <end position="854"/>
    </location>
</feature>
<feature type="coiled-coil region" evidence="1">
    <location>
        <begin position="557"/>
        <end position="655"/>
    </location>
</feature>
<dbReference type="InterPro" id="IPR029063">
    <property type="entry name" value="SAM-dependent_MTases_sf"/>
</dbReference>
<evidence type="ECO:0000313" key="3">
    <source>
        <dbReference type="EMBL" id="TCT04010.1"/>
    </source>
</evidence>
<organism evidence="3 4">
    <name type="scientific">Aquabacter spiritensis</name>
    <dbReference type="NCBI Taxonomy" id="933073"/>
    <lineage>
        <taxon>Bacteria</taxon>
        <taxon>Pseudomonadati</taxon>
        <taxon>Pseudomonadota</taxon>
        <taxon>Alphaproteobacteria</taxon>
        <taxon>Hyphomicrobiales</taxon>
        <taxon>Xanthobacteraceae</taxon>
        <taxon>Aquabacter</taxon>
    </lineage>
</organism>
<evidence type="ECO:0000256" key="2">
    <source>
        <dbReference type="SAM" id="MobiDB-lite"/>
    </source>
</evidence>
<evidence type="ECO:0000313" key="4">
    <source>
        <dbReference type="Proteomes" id="UP000294664"/>
    </source>
</evidence>
<dbReference type="AlphaFoldDB" id="A0A4R3LTV5"/>
<comment type="caution">
    <text evidence="3">The sequence shown here is derived from an EMBL/GenBank/DDBJ whole genome shotgun (WGS) entry which is preliminary data.</text>
</comment>
<feature type="coiled-coil region" evidence="1">
    <location>
        <begin position="681"/>
        <end position="807"/>
    </location>
</feature>
<protein>
    <submittedName>
        <fullName evidence="3">Uncharacterized protein</fullName>
    </submittedName>
</protein>
<proteinExistence type="predicted"/>
<dbReference type="Proteomes" id="UP000294664">
    <property type="component" value="Unassembled WGS sequence"/>
</dbReference>
<accession>A0A4R3LTV5</accession>
<reference evidence="3 4" key="1">
    <citation type="submission" date="2019-03" db="EMBL/GenBank/DDBJ databases">
        <title>Genomic Encyclopedia of Type Strains, Phase IV (KMG-IV): sequencing the most valuable type-strain genomes for metagenomic binning, comparative biology and taxonomic classification.</title>
        <authorList>
            <person name="Goeker M."/>
        </authorList>
    </citation>
    <scope>NUCLEOTIDE SEQUENCE [LARGE SCALE GENOMIC DNA]</scope>
    <source>
        <strain evidence="3 4">DSM 9035</strain>
    </source>
</reference>
<dbReference type="SUPFAM" id="SSF53335">
    <property type="entry name" value="S-adenosyl-L-methionine-dependent methyltransferases"/>
    <property type="match status" value="1"/>
</dbReference>
<dbReference type="EMBL" id="SMAI01000008">
    <property type="protein sequence ID" value="TCT04010.1"/>
    <property type="molecule type" value="Genomic_DNA"/>
</dbReference>
<evidence type="ECO:0000256" key="1">
    <source>
        <dbReference type="SAM" id="Coils"/>
    </source>
</evidence>